<evidence type="ECO:0000313" key="9">
    <source>
        <dbReference type="Proteomes" id="UP001281761"/>
    </source>
</evidence>
<keyword evidence="6" id="KW-0966">Cell projection</keyword>
<dbReference type="PANTHER" id="PTHR12086">
    <property type="entry name" value="EF-HAND DOMAIN C-TERMINAL CONTAINING PROTEIN"/>
    <property type="match status" value="1"/>
</dbReference>
<dbReference type="Proteomes" id="UP001281761">
    <property type="component" value="Unassembled WGS sequence"/>
</dbReference>
<accession>A0ABQ9XYK5</accession>
<evidence type="ECO:0000259" key="7">
    <source>
        <dbReference type="PROSITE" id="PS51336"/>
    </source>
</evidence>
<gene>
    <name evidence="8" type="ORF">BLNAU_8384</name>
</gene>
<evidence type="ECO:0000256" key="2">
    <source>
        <dbReference type="ARBA" id="ARBA00004245"/>
    </source>
</evidence>
<proteinExistence type="predicted"/>
<protein>
    <submittedName>
        <fullName evidence="8">EF-hand domain-containing protein 1</fullName>
    </submittedName>
</protein>
<dbReference type="PANTHER" id="PTHR12086:SF9">
    <property type="entry name" value="EF-HAND DOMAIN-CONTAINING PROTEIN 1"/>
    <property type="match status" value="1"/>
</dbReference>
<dbReference type="SMART" id="SM00676">
    <property type="entry name" value="DM10"/>
    <property type="match status" value="3"/>
</dbReference>
<feature type="domain" description="DM10" evidence="7">
    <location>
        <begin position="242"/>
        <end position="352"/>
    </location>
</feature>
<reference evidence="8 9" key="1">
    <citation type="journal article" date="2022" name="bioRxiv">
        <title>Genomics of Preaxostyla Flagellates Illuminates Evolutionary Transitions and the Path Towards Mitochondrial Loss.</title>
        <authorList>
            <person name="Novak L.V.F."/>
            <person name="Treitli S.C."/>
            <person name="Pyrih J."/>
            <person name="Halakuc P."/>
            <person name="Pipaliya S.V."/>
            <person name="Vacek V."/>
            <person name="Brzon O."/>
            <person name="Soukal P."/>
            <person name="Eme L."/>
            <person name="Dacks J.B."/>
            <person name="Karnkowska A."/>
            <person name="Elias M."/>
            <person name="Hampl V."/>
        </authorList>
    </citation>
    <scope>NUCLEOTIDE SEQUENCE [LARGE SCALE GENOMIC DNA]</scope>
    <source>
        <strain evidence="8">NAU3</strain>
        <tissue evidence="8">Gut</tissue>
    </source>
</reference>
<dbReference type="Gene3D" id="2.30.29.170">
    <property type="match status" value="3"/>
</dbReference>
<keyword evidence="3" id="KW-0963">Cytoplasm</keyword>
<comment type="caution">
    <text evidence="8">The sequence shown here is derived from an EMBL/GenBank/DDBJ whole genome shotgun (WGS) entry which is preliminary data.</text>
</comment>
<feature type="domain" description="DM10" evidence="7">
    <location>
        <begin position="91"/>
        <end position="197"/>
    </location>
</feature>
<evidence type="ECO:0000256" key="1">
    <source>
        <dbReference type="ARBA" id="ARBA00004138"/>
    </source>
</evidence>
<comment type="subcellular location">
    <subcellularLocation>
        <location evidence="1">Cell projection</location>
        <location evidence="1">Cilium</location>
    </subcellularLocation>
    <subcellularLocation>
        <location evidence="2">Cytoplasm</location>
        <location evidence="2">Cytoskeleton</location>
    </subcellularLocation>
</comment>
<dbReference type="PROSITE" id="PS51336">
    <property type="entry name" value="DM10"/>
    <property type="match status" value="3"/>
</dbReference>
<dbReference type="EMBL" id="JARBJD010000054">
    <property type="protein sequence ID" value="KAK2956544.1"/>
    <property type="molecule type" value="Genomic_DNA"/>
</dbReference>
<name>A0ABQ9XYK5_9EUKA</name>
<evidence type="ECO:0000256" key="3">
    <source>
        <dbReference type="ARBA" id="ARBA00022490"/>
    </source>
</evidence>
<evidence type="ECO:0000256" key="5">
    <source>
        <dbReference type="ARBA" id="ARBA00023212"/>
    </source>
</evidence>
<organism evidence="8 9">
    <name type="scientific">Blattamonas nauphoetae</name>
    <dbReference type="NCBI Taxonomy" id="2049346"/>
    <lineage>
        <taxon>Eukaryota</taxon>
        <taxon>Metamonada</taxon>
        <taxon>Preaxostyla</taxon>
        <taxon>Oxymonadida</taxon>
        <taxon>Blattamonas</taxon>
    </lineage>
</organism>
<keyword evidence="9" id="KW-1185">Reference proteome</keyword>
<feature type="domain" description="DM10" evidence="7">
    <location>
        <begin position="409"/>
        <end position="510"/>
    </location>
</feature>
<evidence type="ECO:0000313" key="8">
    <source>
        <dbReference type="EMBL" id="KAK2956544.1"/>
    </source>
</evidence>
<keyword evidence="4" id="KW-0677">Repeat</keyword>
<sequence length="614" mass="70081">MTTSRHPNLPLLPGYRVMNKPQENFAKSHVFDKNVKTGAREVKLDAPGIGGTLLPGQVPKQTHTTRSIMANSGIDASDSSGEHIPAFIAFDRKVLRFYGYFQEGVAETRLETQRYRKVKIYCYLEDDSMQINEFRQDNSGIPQGTRVRRHQFPKPGDTGIYYHWDDFDIGIDVEIYGVVYHIVDADEFTKNFFRKTGRQLSEPEPWPIDVWEENAAATKPRARQTTTKDPDKQALRQFILNDRKVLRFFCVWDDRNEAFGDLRQFVLQYYLSDDTIQVNEIVRGNSGYANFSTFIRRQRVPRRFVGEATSINKDQALNASDLMVGWTVNVFNRPFFLYDCDAFTKKFYRDVFGVTEFEQIELPSVELIVPTAEIPPYVGIGSDEDSMQNVRSLIPKPAKKDLPRQIAFEGVVFRYKARFLNAAAQDANRRFIFSVFPADDTIAIFEPLDRNSGTSNGKFLQRGKYKREDGSGAYILTQDVHIGDVIPMLGKQILLYDADDFTLHYKLGHRVPDQLVDLPMLAGYPVTPNVDTALRHIKRTILDTGKEVKQFANECRDVNNATCVSLQAVRRGLINSDMVPDENTFLALVDHFDHDILGICSIDEFVSVLDDVLA</sequence>
<dbReference type="Pfam" id="PF06565">
    <property type="entry name" value="DM10_dom"/>
    <property type="match status" value="3"/>
</dbReference>
<evidence type="ECO:0000256" key="6">
    <source>
        <dbReference type="ARBA" id="ARBA00023273"/>
    </source>
</evidence>
<keyword evidence="5" id="KW-0206">Cytoskeleton</keyword>
<evidence type="ECO:0000256" key="4">
    <source>
        <dbReference type="ARBA" id="ARBA00022737"/>
    </source>
</evidence>
<dbReference type="InterPro" id="IPR006602">
    <property type="entry name" value="DM10_dom"/>
</dbReference>
<dbReference type="InterPro" id="IPR040193">
    <property type="entry name" value="EFHC1/EFHC2/EFHB"/>
</dbReference>